<keyword evidence="1" id="KW-0472">Membrane</keyword>
<dbReference type="EMBL" id="CP022540">
    <property type="protein sequence ID" value="ASP22919.1"/>
    <property type="molecule type" value="Genomic_DNA"/>
</dbReference>
<name>A0A222E9M2_9RHOB</name>
<protein>
    <submittedName>
        <fullName evidence="2">Uncharacterized protein</fullName>
    </submittedName>
</protein>
<accession>A0A222E9M2</accession>
<evidence type="ECO:0000313" key="2">
    <source>
        <dbReference type="EMBL" id="ASP22919.1"/>
    </source>
</evidence>
<dbReference type="KEGG" id="aht:ANTHELSMS3_04315"/>
<feature type="transmembrane region" description="Helical" evidence="1">
    <location>
        <begin position="114"/>
        <end position="138"/>
    </location>
</feature>
<evidence type="ECO:0000313" key="3">
    <source>
        <dbReference type="Proteomes" id="UP000203589"/>
    </source>
</evidence>
<keyword evidence="1" id="KW-1133">Transmembrane helix</keyword>
<organism evidence="2 3">
    <name type="scientific">Antarctobacter heliothermus</name>
    <dbReference type="NCBI Taxonomy" id="74033"/>
    <lineage>
        <taxon>Bacteria</taxon>
        <taxon>Pseudomonadati</taxon>
        <taxon>Pseudomonadota</taxon>
        <taxon>Alphaproteobacteria</taxon>
        <taxon>Rhodobacterales</taxon>
        <taxon>Roseobacteraceae</taxon>
        <taxon>Antarctobacter</taxon>
    </lineage>
</organism>
<dbReference type="AlphaFoldDB" id="A0A222E9M2"/>
<keyword evidence="1" id="KW-0812">Transmembrane</keyword>
<dbReference type="Proteomes" id="UP000203589">
    <property type="component" value="Chromosome"/>
</dbReference>
<keyword evidence="3" id="KW-1185">Reference proteome</keyword>
<proteinExistence type="predicted"/>
<gene>
    <name evidence="2" type="ORF">ANTHELSMS3_04315</name>
</gene>
<evidence type="ECO:0000256" key="1">
    <source>
        <dbReference type="SAM" id="Phobius"/>
    </source>
</evidence>
<feature type="transmembrane region" description="Helical" evidence="1">
    <location>
        <begin position="144"/>
        <end position="162"/>
    </location>
</feature>
<sequence length="196" mass="21291">MAEDFAFRLAPIGKTVSWRLEGDLLTGPHGTCDLTEIETAAFVESTVQLMRMRRLDLCGPSGLCRISINTRVGLSPKNADRAAHRTLCRRVAEHLSRRAPDLPVTLGETGAIKALWFGVGGLSFFMGLGIAVAALASGVSSDRWPGMIVPLIALVLLGGWLMHRYALWRKPVEIPVSALPTLVDLLDQPKVPDQNL</sequence>
<reference evidence="2 3" key="1">
    <citation type="submission" date="2017-07" db="EMBL/GenBank/DDBJ databases">
        <title>Genome Sequence of Antarctobacter heliothermus Strain SMS3 Isolated from a culture of the Diatom Skeletonema marinoi.</title>
        <authorList>
            <person name="Topel M."/>
            <person name="Pinder M.I.M."/>
            <person name="Johansson O.N."/>
            <person name="Kourtchenko O."/>
            <person name="Godhe A."/>
            <person name="Clarke A.K."/>
        </authorList>
    </citation>
    <scope>NUCLEOTIDE SEQUENCE [LARGE SCALE GENOMIC DNA]</scope>
    <source>
        <strain evidence="2 3">SMS3</strain>
    </source>
</reference>